<keyword evidence="2" id="KW-1133">Transmembrane helix</keyword>
<comment type="similarity">
    <text evidence="1">Belongs to the TMEM121 family.</text>
</comment>
<dbReference type="Pfam" id="PF14997">
    <property type="entry name" value="CECR6_TMEM121"/>
    <property type="match status" value="1"/>
</dbReference>
<protein>
    <submittedName>
        <fullName evidence="3">Uncharacterized protein</fullName>
    </submittedName>
</protein>
<dbReference type="InterPro" id="IPR026624">
    <property type="entry name" value="CECR6"/>
</dbReference>
<keyword evidence="2" id="KW-0472">Membrane</keyword>
<name>A0A3M6TXT4_POCDA</name>
<keyword evidence="2" id="KW-0812">Transmembrane</keyword>
<dbReference type="PANTHER" id="PTHR47399:SF1">
    <property type="entry name" value="TRANSMEMBRANE PROTEIN 121B"/>
    <property type="match status" value="1"/>
</dbReference>
<feature type="transmembrane region" description="Helical" evidence="2">
    <location>
        <begin position="204"/>
        <end position="226"/>
    </location>
</feature>
<sequence>MVCRLNLEVVGKVLCFILLILQGAILDYYLYEHHEYKSLGFIATDVVVLAIWIGVMFMAKRKLLTEKWRKVRRGKEKTDGKHRPVEVKNDGADEIAFVFIAWLAYVAITLVPEIAVIFKRFADQLGDARVFGQNFLKVALCITPMLFLLLVNSLHDAKRYSKRRIYIDKLSAGVTLDLLDSIDILEILFIDDVELKLPVALENAIIAFACINFFLPTLALLELSAIVKGEVRSATFQILYSISYIFLVNVPLGVIRIILWTKFNQDVSVFIGKNIIASAIYIFDIYATCGPEEPLRCPRCGKCYTADSVDGHKALCSCTELGGDETSTPMTSPLADTFPPV</sequence>
<feature type="transmembrane region" description="Helical" evidence="2">
    <location>
        <begin position="9"/>
        <end position="30"/>
    </location>
</feature>
<feature type="transmembrane region" description="Helical" evidence="2">
    <location>
        <begin position="238"/>
        <end position="259"/>
    </location>
</feature>
<dbReference type="Proteomes" id="UP000275408">
    <property type="component" value="Unassembled WGS sequence"/>
</dbReference>
<feature type="transmembrane region" description="Helical" evidence="2">
    <location>
        <begin position="36"/>
        <end position="59"/>
    </location>
</feature>
<dbReference type="InterPro" id="IPR032776">
    <property type="entry name" value="CECR6/TMEM121"/>
</dbReference>
<dbReference type="EMBL" id="RCHS01002711">
    <property type="protein sequence ID" value="RMX46207.1"/>
    <property type="molecule type" value="Genomic_DNA"/>
</dbReference>
<proteinExistence type="inferred from homology"/>
<comment type="caution">
    <text evidence="3">The sequence shown here is derived from an EMBL/GenBank/DDBJ whole genome shotgun (WGS) entry which is preliminary data.</text>
</comment>
<evidence type="ECO:0000256" key="2">
    <source>
        <dbReference type="SAM" id="Phobius"/>
    </source>
</evidence>
<evidence type="ECO:0000313" key="4">
    <source>
        <dbReference type="Proteomes" id="UP000275408"/>
    </source>
</evidence>
<evidence type="ECO:0000256" key="1">
    <source>
        <dbReference type="ARBA" id="ARBA00007711"/>
    </source>
</evidence>
<accession>A0A3M6TXT4</accession>
<gene>
    <name evidence="3" type="ORF">pdam_00022545</name>
</gene>
<dbReference type="PANTHER" id="PTHR47399">
    <property type="entry name" value="TRANSMEMBRANE PROTEIN 121B"/>
    <property type="match status" value="1"/>
</dbReference>
<keyword evidence="4" id="KW-1185">Reference proteome</keyword>
<dbReference type="OMA" id="HRYINAK"/>
<reference evidence="3 4" key="1">
    <citation type="journal article" date="2018" name="Sci. Rep.">
        <title>Comparative analysis of the Pocillopora damicornis genome highlights role of immune system in coral evolution.</title>
        <authorList>
            <person name="Cunning R."/>
            <person name="Bay R.A."/>
            <person name="Gillette P."/>
            <person name="Baker A.C."/>
            <person name="Traylor-Knowles N."/>
        </authorList>
    </citation>
    <scope>NUCLEOTIDE SEQUENCE [LARGE SCALE GENOMIC DNA]</scope>
    <source>
        <strain evidence="3">RSMAS</strain>
        <tissue evidence="3">Whole animal</tissue>
    </source>
</reference>
<evidence type="ECO:0000313" key="3">
    <source>
        <dbReference type="EMBL" id="RMX46207.1"/>
    </source>
</evidence>
<dbReference type="AlphaFoldDB" id="A0A3M6TXT4"/>
<organism evidence="3 4">
    <name type="scientific">Pocillopora damicornis</name>
    <name type="common">Cauliflower coral</name>
    <name type="synonym">Millepora damicornis</name>
    <dbReference type="NCBI Taxonomy" id="46731"/>
    <lineage>
        <taxon>Eukaryota</taxon>
        <taxon>Metazoa</taxon>
        <taxon>Cnidaria</taxon>
        <taxon>Anthozoa</taxon>
        <taxon>Hexacorallia</taxon>
        <taxon>Scleractinia</taxon>
        <taxon>Astrocoeniina</taxon>
        <taxon>Pocilloporidae</taxon>
        <taxon>Pocillopora</taxon>
    </lineage>
</organism>
<dbReference type="OrthoDB" id="5964337at2759"/>
<feature type="transmembrane region" description="Helical" evidence="2">
    <location>
        <begin position="95"/>
        <end position="115"/>
    </location>
</feature>
<feature type="transmembrane region" description="Helical" evidence="2">
    <location>
        <begin position="135"/>
        <end position="154"/>
    </location>
</feature>